<evidence type="ECO:0000256" key="3">
    <source>
        <dbReference type="ARBA" id="ARBA00022679"/>
    </source>
</evidence>
<dbReference type="InterPro" id="IPR001091">
    <property type="entry name" value="RM_Methyltransferase"/>
</dbReference>
<evidence type="ECO:0000256" key="4">
    <source>
        <dbReference type="ARBA" id="ARBA00047942"/>
    </source>
</evidence>
<dbReference type="Gene3D" id="3.40.50.150">
    <property type="entry name" value="Vaccinia Virus protein VP39"/>
    <property type="match status" value="1"/>
</dbReference>
<dbReference type="EC" id="2.1.1.72" evidence="1"/>
<dbReference type="Pfam" id="PF01555">
    <property type="entry name" value="N6_N4_Mtase"/>
    <property type="match status" value="1"/>
</dbReference>
<reference evidence="7 8" key="1">
    <citation type="submission" date="2015-04" db="EMBL/GenBank/DDBJ databases">
        <title>Whole genome shotgun sequence of Sphingomonas changbaiensis NBRC 104936.</title>
        <authorList>
            <person name="Katano-Makiyama Y."/>
            <person name="Hosoyama A."/>
            <person name="Hashimoto M."/>
            <person name="Noguchi M."/>
            <person name="Tsuchikane K."/>
            <person name="Ohji S."/>
            <person name="Yamazoe A."/>
            <person name="Ichikawa N."/>
            <person name="Kimura A."/>
            <person name="Fujita N."/>
        </authorList>
    </citation>
    <scope>NUCLEOTIDE SEQUENCE [LARGE SCALE GENOMIC DNA]</scope>
    <source>
        <strain evidence="7 8">NBRC 104936</strain>
    </source>
</reference>
<dbReference type="Pfam" id="PF04471">
    <property type="entry name" value="Mrr_cat"/>
    <property type="match status" value="1"/>
</dbReference>
<organism evidence="7 8">
    <name type="scientific">Sphingomonas changbaiensis NBRC 104936</name>
    <dbReference type="NCBI Taxonomy" id="1219043"/>
    <lineage>
        <taxon>Bacteria</taxon>
        <taxon>Pseudomonadati</taxon>
        <taxon>Pseudomonadota</taxon>
        <taxon>Alphaproteobacteria</taxon>
        <taxon>Sphingomonadales</taxon>
        <taxon>Sphingomonadaceae</taxon>
        <taxon>Sphingomonas</taxon>
    </lineage>
</organism>
<proteinExistence type="predicted"/>
<name>A0A0E9MLD3_9SPHN</name>
<dbReference type="InterPro" id="IPR029063">
    <property type="entry name" value="SAM-dependent_MTases_sf"/>
</dbReference>
<dbReference type="SUPFAM" id="SSF53335">
    <property type="entry name" value="S-adenosyl-L-methionine-dependent methyltransferases"/>
    <property type="match status" value="1"/>
</dbReference>
<dbReference type="GO" id="GO:0009307">
    <property type="term" value="P:DNA restriction-modification system"/>
    <property type="evidence" value="ECO:0007669"/>
    <property type="project" value="InterPro"/>
</dbReference>
<evidence type="ECO:0000256" key="2">
    <source>
        <dbReference type="ARBA" id="ARBA00022603"/>
    </source>
</evidence>
<dbReference type="PRINTS" id="PR00508">
    <property type="entry name" value="S21N4MTFRASE"/>
</dbReference>
<evidence type="ECO:0000313" key="8">
    <source>
        <dbReference type="Proteomes" id="UP000033202"/>
    </source>
</evidence>
<sequence length="556" mass="62342">MSGKLFYGDNLEVLRSKVATDSVDLCYIDPPFNSKRNYFQIYNNQGSEDRALAQAFVDTWEWGDEAREGLEWITDLAQLNSGKLTEQTVELIKGLEKVLKRGSLFAYIVHMTLRIVEIRRVLKPNGSFYLHCDPTASHYLKLICDAVFCGQGGDYKNEIAWKRTSSHNDASQGLSRYGRAHDIIFFYSKSKSPTWNLQFADYSEAYKKQHYSNIAPDGRRYKTSDLTAAKPGGDVSYEFKGVKPPEGRFWAYSRANMEKFDAEGRLQFAAKSGMPRLRHFLDEMPGVPLGDQWDDIPPINSQAAERLGYPTQKPEALLERIIRASSNEGDVVLDAYCGCGTSVAVAQRLNRNWIGIDITYQSIALILKRLEDTYPAEWPQIEATILLDGVPRDMASAVALANRKDDKTRKEFEKWALLTYSRNQARINEKKGADGGIDGIAYFLIDKDTNGKAAFQVKSGGATRNTLAALNSDRQRVKAEFGILISMDAATPSMKNEIAEAGKYKHPLLDREDDRLQVVTVEEILAGKRLDLPMARVDAVKTAEASGDAHMQGQLI</sequence>
<gene>
    <name evidence="7" type="ORF">SCH01S_14_00130</name>
</gene>
<dbReference type="InterPro" id="IPR002941">
    <property type="entry name" value="DNA_methylase_N4/N6"/>
</dbReference>
<dbReference type="GO" id="GO:0032259">
    <property type="term" value="P:methylation"/>
    <property type="evidence" value="ECO:0007669"/>
    <property type="project" value="UniProtKB-KW"/>
</dbReference>
<protein>
    <recommendedName>
        <fullName evidence="1">site-specific DNA-methyltransferase (adenine-specific)</fullName>
        <ecNumber evidence="1">2.1.1.72</ecNumber>
    </recommendedName>
</protein>
<evidence type="ECO:0000259" key="5">
    <source>
        <dbReference type="Pfam" id="PF01555"/>
    </source>
</evidence>
<dbReference type="GO" id="GO:0003677">
    <property type="term" value="F:DNA binding"/>
    <property type="evidence" value="ECO:0007669"/>
    <property type="project" value="InterPro"/>
</dbReference>
<feature type="domain" description="Restriction endonuclease type IV Mrr" evidence="6">
    <location>
        <begin position="409"/>
        <end position="502"/>
    </location>
</feature>
<dbReference type="AlphaFoldDB" id="A0A0E9MLD3"/>
<dbReference type="OrthoDB" id="9816043at2"/>
<evidence type="ECO:0000313" key="7">
    <source>
        <dbReference type="EMBL" id="GAO38349.1"/>
    </source>
</evidence>
<dbReference type="EMBL" id="BBWU01000014">
    <property type="protein sequence ID" value="GAO38349.1"/>
    <property type="molecule type" value="Genomic_DNA"/>
</dbReference>
<keyword evidence="2 7" id="KW-0489">Methyltransferase</keyword>
<keyword evidence="8" id="KW-1185">Reference proteome</keyword>
<dbReference type="GO" id="GO:0004519">
    <property type="term" value="F:endonuclease activity"/>
    <property type="evidence" value="ECO:0007669"/>
    <property type="project" value="InterPro"/>
</dbReference>
<keyword evidence="3 7" id="KW-0808">Transferase</keyword>
<feature type="domain" description="DNA methylase N-4/N-6" evidence="5">
    <location>
        <begin position="23"/>
        <end position="364"/>
    </location>
</feature>
<dbReference type="Proteomes" id="UP000033202">
    <property type="component" value="Unassembled WGS sequence"/>
</dbReference>
<dbReference type="GO" id="GO:0008170">
    <property type="term" value="F:N-methyltransferase activity"/>
    <property type="evidence" value="ECO:0007669"/>
    <property type="project" value="InterPro"/>
</dbReference>
<evidence type="ECO:0000256" key="1">
    <source>
        <dbReference type="ARBA" id="ARBA00011900"/>
    </source>
</evidence>
<accession>A0A0E9MLD3</accession>
<comment type="catalytic activity">
    <reaction evidence="4">
        <text>a 2'-deoxyadenosine in DNA + S-adenosyl-L-methionine = an N(6)-methyl-2'-deoxyadenosine in DNA + S-adenosyl-L-homocysteine + H(+)</text>
        <dbReference type="Rhea" id="RHEA:15197"/>
        <dbReference type="Rhea" id="RHEA-COMP:12418"/>
        <dbReference type="Rhea" id="RHEA-COMP:12419"/>
        <dbReference type="ChEBI" id="CHEBI:15378"/>
        <dbReference type="ChEBI" id="CHEBI:57856"/>
        <dbReference type="ChEBI" id="CHEBI:59789"/>
        <dbReference type="ChEBI" id="CHEBI:90615"/>
        <dbReference type="ChEBI" id="CHEBI:90616"/>
        <dbReference type="EC" id="2.1.1.72"/>
    </reaction>
</comment>
<dbReference type="GO" id="GO:0009007">
    <property type="term" value="F:site-specific DNA-methyltransferase (adenine-specific) activity"/>
    <property type="evidence" value="ECO:0007669"/>
    <property type="project" value="UniProtKB-EC"/>
</dbReference>
<evidence type="ECO:0000259" key="6">
    <source>
        <dbReference type="Pfam" id="PF04471"/>
    </source>
</evidence>
<dbReference type="InterPro" id="IPR007560">
    <property type="entry name" value="Restrct_endonuc_IV_Mrr"/>
</dbReference>
<comment type="caution">
    <text evidence="7">The sequence shown here is derived from an EMBL/GenBank/DDBJ whole genome shotgun (WGS) entry which is preliminary data.</text>
</comment>
<dbReference type="RefSeq" id="WP_046347205.1">
    <property type="nucleotide sequence ID" value="NZ_BBWU01000014.1"/>
</dbReference>